<keyword evidence="7" id="KW-1185">Reference proteome</keyword>
<gene>
    <name evidence="6" type="ORF">ACFSJE_13495</name>
</gene>
<comment type="subcellular location">
    <subcellularLocation>
        <location evidence="1">Cell envelope</location>
    </subcellularLocation>
</comment>
<dbReference type="Proteomes" id="UP001597342">
    <property type="component" value="Unassembled WGS sequence"/>
</dbReference>
<dbReference type="InterPro" id="IPR012336">
    <property type="entry name" value="Thioredoxin-like_fold"/>
</dbReference>
<dbReference type="InterPro" id="IPR050553">
    <property type="entry name" value="Thioredoxin_ResA/DsbE_sf"/>
</dbReference>
<accession>A0ABW4Y118</accession>
<feature type="domain" description="Thioredoxin" evidence="5">
    <location>
        <begin position="360"/>
        <end position="517"/>
    </location>
</feature>
<keyword evidence="4" id="KW-0676">Redox-active center</keyword>
<dbReference type="InterPro" id="IPR036249">
    <property type="entry name" value="Thioredoxin-like_sf"/>
</dbReference>
<comment type="caution">
    <text evidence="6">The sequence shown here is derived from an EMBL/GenBank/DDBJ whole genome shotgun (WGS) entry which is preliminary data.</text>
</comment>
<evidence type="ECO:0000256" key="1">
    <source>
        <dbReference type="ARBA" id="ARBA00004196"/>
    </source>
</evidence>
<keyword evidence="2" id="KW-0201">Cytochrome c-type biogenesis</keyword>
<evidence type="ECO:0000313" key="7">
    <source>
        <dbReference type="Proteomes" id="UP001597342"/>
    </source>
</evidence>
<dbReference type="EMBL" id="JBHUHU010000003">
    <property type="protein sequence ID" value="MFD2100795.1"/>
    <property type="molecule type" value="Genomic_DNA"/>
</dbReference>
<name>A0ABW4Y118_9FLAO</name>
<dbReference type="SUPFAM" id="SSF52833">
    <property type="entry name" value="Thioredoxin-like"/>
    <property type="match status" value="1"/>
</dbReference>
<dbReference type="Pfam" id="PF13905">
    <property type="entry name" value="Thioredoxin_8"/>
    <property type="match status" value="1"/>
</dbReference>
<evidence type="ECO:0000256" key="4">
    <source>
        <dbReference type="ARBA" id="ARBA00023284"/>
    </source>
</evidence>
<evidence type="ECO:0000313" key="6">
    <source>
        <dbReference type="EMBL" id="MFD2100795.1"/>
    </source>
</evidence>
<evidence type="ECO:0000259" key="5">
    <source>
        <dbReference type="PROSITE" id="PS51352"/>
    </source>
</evidence>
<dbReference type="Gene3D" id="3.40.30.10">
    <property type="entry name" value="Glutaredoxin"/>
    <property type="match status" value="1"/>
</dbReference>
<dbReference type="CDD" id="cd02966">
    <property type="entry name" value="TlpA_like_family"/>
    <property type="match status" value="1"/>
</dbReference>
<evidence type="ECO:0000256" key="3">
    <source>
        <dbReference type="ARBA" id="ARBA00023157"/>
    </source>
</evidence>
<dbReference type="InterPro" id="IPR013766">
    <property type="entry name" value="Thioredoxin_domain"/>
</dbReference>
<proteinExistence type="predicted"/>
<evidence type="ECO:0000256" key="2">
    <source>
        <dbReference type="ARBA" id="ARBA00022748"/>
    </source>
</evidence>
<dbReference type="PROSITE" id="PS51257">
    <property type="entry name" value="PROKAR_LIPOPROTEIN"/>
    <property type="match status" value="1"/>
</dbReference>
<protein>
    <submittedName>
        <fullName evidence="6">TlpA family protein disulfide reductase</fullName>
    </submittedName>
</protein>
<dbReference type="RefSeq" id="WP_379831492.1">
    <property type="nucleotide sequence ID" value="NZ_JBHUHU010000003.1"/>
</dbReference>
<keyword evidence="3" id="KW-1015">Disulfide bond</keyword>
<dbReference type="PROSITE" id="PS51352">
    <property type="entry name" value="THIOREDOXIN_2"/>
    <property type="match status" value="1"/>
</dbReference>
<reference evidence="7" key="1">
    <citation type="journal article" date="2019" name="Int. J. Syst. Evol. Microbiol.">
        <title>The Global Catalogue of Microorganisms (GCM) 10K type strain sequencing project: providing services to taxonomists for standard genome sequencing and annotation.</title>
        <authorList>
            <consortium name="The Broad Institute Genomics Platform"/>
            <consortium name="The Broad Institute Genome Sequencing Center for Infectious Disease"/>
            <person name="Wu L."/>
            <person name="Ma J."/>
        </authorList>
    </citation>
    <scope>NUCLEOTIDE SEQUENCE [LARGE SCALE GENOMIC DNA]</scope>
    <source>
        <strain evidence="7">JCM 3389</strain>
    </source>
</reference>
<dbReference type="PANTHER" id="PTHR42852:SF6">
    <property type="entry name" value="THIOL:DISULFIDE INTERCHANGE PROTEIN DSBE"/>
    <property type="match status" value="1"/>
</dbReference>
<sequence>MNFIRIISLSLLVVLISSCKEKSESSEPINTKPNTIVLISINAPAKYVHYMEQDSLGKTPVDSSGPYATLKSNGFTYLDYMNNVQTWIPKPNVSDTITIECYSENLELSTNNFFTAIKQTFLVKNGDTVVFNFKDNVPKANITNRNVNDIEINYNNFRHQKLFQNKYSSHYLVFGNMFLNANISEYPQKSLDYYDQAQKDYEREMALLDSLHSTNSISEVNYSYRKDALDILMESHKKLKNIKAWLAQHQSLQNNETIEPPIVFDLSQTDSLLKFSFFREYLNNISQYDLELINETNTSSGSAYIDFRIRFDSIIQDKRFNQTAKNYLLFNSYQGIGDNFKVKDKELYFKKLQESTTNRAKLNEVVEEYKLDFDTSDQLILTNIQNDTTTFASVLKRNQGKWLYVDFWASWCAPCLRTMPASNQLRKELDTENIAFIYLALNDTKVNWKKAVQTYQIPENQNYFIENSNVSKVIEDLHIKTIPHYLIYNPNGELVNGYANRPGKGAKEQLQKLISDL</sequence>
<dbReference type="PANTHER" id="PTHR42852">
    <property type="entry name" value="THIOL:DISULFIDE INTERCHANGE PROTEIN DSBE"/>
    <property type="match status" value="1"/>
</dbReference>
<organism evidence="6 7">
    <name type="scientific">Flagellimonas iocasae</name>
    <dbReference type="NCBI Taxonomy" id="2055905"/>
    <lineage>
        <taxon>Bacteria</taxon>
        <taxon>Pseudomonadati</taxon>
        <taxon>Bacteroidota</taxon>
        <taxon>Flavobacteriia</taxon>
        <taxon>Flavobacteriales</taxon>
        <taxon>Flavobacteriaceae</taxon>
        <taxon>Flagellimonas</taxon>
    </lineage>
</organism>